<evidence type="ECO:0000313" key="6">
    <source>
        <dbReference type="Proteomes" id="UP000000707"/>
    </source>
</evidence>
<protein>
    <submittedName>
        <fullName evidence="5">Uncharacterized protein</fullName>
    </submittedName>
</protein>
<dbReference type="Pfam" id="PF14611">
    <property type="entry name" value="KH_SLS1_1"/>
    <property type="match status" value="1"/>
</dbReference>
<dbReference type="Pfam" id="PF20776">
    <property type="entry name" value="SLS1_N"/>
    <property type="match status" value="1"/>
</dbReference>
<reference evidence="5 6" key="1">
    <citation type="journal article" date="2011" name="Proc. Natl. Acad. Sci. U.S.A.">
        <title>Comparative genomics of xylose-fermenting fungi for enhanced biofuel production.</title>
        <authorList>
            <person name="Wohlbach D.J."/>
            <person name="Kuo A."/>
            <person name="Sato T.K."/>
            <person name="Potts K.M."/>
            <person name="Salamov A.A."/>
            <person name="LaButti K.M."/>
            <person name="Sun H."/>
            <person name="Clum A."/>
            <person name="Pangilinan J.L."/>
            <person name="Lindquist E.A."/>
            <person name="Lucas S."/>
            <person name="Lapidus A."/>
            <person name="Jin M."/>
            <person name="Gunawan C."/>
            <person name="Balan V."/>
            <person name="Dale B.E."/>
            <person name="Jeffries T.W."/>
            <person name="Zinkel R."/>
            <person name="Barry K.W."/>
            <person name="Grigoriev I.V."/>
            <person name="Gasch A.P."/>
        </authorList>
    </citation>
    <scope>NUCLEOTIDE SEQUENCE [LARGE SCALE GENOMIC DNA]</scope>
    <source>
        <strain evidence="6">ATCC 10573 / BCRC 21748 / CBS 615 / JCM 9827 / NBRC 10315 / NRRL Y-1498 / VKM Y-70</strain>
    </source>
</reference>
<dbReference type="Pfam" id="PF20778">
    <property type="entry name" value="SLS1_C"/>
    <property type="match status" value="1"/>
</dbReference>
<dbReference type="OrthoDB" id="5392646at2759"/>
<feature type="domain" description="SLS1 N-terminal" evidence="2">
    <location>
        <begin position="85"/>
        <end position="166"/>
    </location>
</feature>
<feature type="domain" description="SLS1 C-terminal" evidence="4">
    <location>
        <begin position="334"/>
        <end position="716"/>
    </location>
</feature>
<evidence type="ECO:0000259" key="2">
    <source>
        <dbReference type="Pfam" id="PF20776"/>
    </source>
</evidence>
<evidence type="ECO:0000313" key="5">
    <source>
        <dbReference type="EMBL" id="EGV60193.1"/>
    </source>
</evidence>
<dbReference type="KEGG" id="cten:18250526"/>
<proteinExistence type="predicted"/>
<feature type="domain" description="SLS1 second KH" evidence="3">
    <location>
        <begin position="245"/>
        <end position="302"/>
    </location>
</feature>
<accession>G3BCL3</accession>
<dbReference type="eggNOG" id="ENOG502QUD1">
    <property type="taxonomic scope" value="Eukaryota"/>
</dbReference>
<dbReference type="InterPro" id="IPR032741">
    <property type="entry name" value="Sls1_KH-1"/>
</dbReference>
<name>G3BCL3_CANTC</name>
<dbReference type="AlphaFoldDB" id="G3BCL3"/>
<dbReference type="HOGENOM" id="CLU_012168_0_0_1"/>
<organism evidence="6">
    <name type="scientific">Candida tenuis (strain ATCC 10573 / BCRC 21748 / CBS 615 / JCM 9827 / NBRC 10315 / NRRL Y-1498 / VKM Y-70)</name>
    <name type="common">Yeast</name>
    <name type="synonym">Yamadazyma tenuis</name>
    <dbReference type="NCBI Taxonomy" id="590646"/>
    <lineage>
        <taxon>Eukaryota</taxon>
        <taxon>Fungi</taxon>
        <taxon>Dikarya</taxon>
        <taxon>Ascomycota</taxon>
        <taxon>Saccharomycotina</taxon>
        <taxon>Pichiomycetes</taxon>
        <taxon>Debaryomycetaceae</taxon>
        <taxon>Yamadazyma</taxon>
    </lineage>
</organism>
<evidence type="ECO:0000259" key="1">
    <source>
        <dbReference type="Pfam" id="PF14611"/>
    </source>
</evidence>
<dbReference type="InterPro" id="IPR048400">
    <property type="entry name" value="SLS1_N"/>
</dbReference>
<dbReference type="STRING" id="590646.G3BCL3"/>
<dbReference type="Pfam" id="PF20777">
    <property type="entry name" value="KH_SLS1_2"/>
    <property type="match status" value="1"/>
</dbReference>
<feature type="domain" description="SLS1 first KH" evidence="1">
    <location>
        <begin position="178"/>
        <end position="239"/>
    </location>
</feature>
<dbReference type="GO" id="GO:0005743">
    <property type="term" value="C:mitochondrial inner membrane"/>
    <property type="evidence" value="ECO:0007669"/>
    <property type="project" value="InterPro"/>
</dbReference>
<dbReference type="Proteomes" id="UP000000707">
    <property type="component" value="Unassembled WGS sequence"/>
</dbReference>
<keyword evidence="6" id="KW-1185">Reference proteome</keyword>
<dbReference type="GeneID" id="18250526"/>
<gene>
    <name evidence="5" type="ORF">CANTEDRAFT_95650</name>
</gene>
<sequence>MFGLRTRTLATTARILNRGTSIDRIILDQLKDSSKLNKPSSFLILPSDHANMRMRDPRKRVINTKPQHPPQLKLASILLTDDIEEESTSSVIKLINNLRIYQNKVSDHSYKSVTSVLTKSFTSAQLKEYIRSYTSDPDYKGRKEGIAKKTKRQLCRIIISDLWNIQRSGKETSVEDFLTSRHVELQKKDLFLLLLNNGLLIRYLSRTGCKITFKNNTMSLRGTETQVSNANIILDYILVSSYQQTLDLSTIKRLFVQKFGDFDLNKLSSLFQIYFEELDNDHYRLSSLNQTQTQRAQRMLLWFLDYNSHIKQFVKIPSVYETKEFECLPFKEDESINWFNRLKSLFRLSSSPKNIFSSGFIDSQLKVFDDESLLNKTIDFEELNQVKSFLTPPEVNPQNSQPEAETDPLLNDSEISDLYNQLSQFPEDNHVVSKTQLVPPIFVITLGNVLFESTSKTTHRIPSADQDSLSSDKYIFNPSIPLLHDKVSTLPLFGNPELSLSDINEMRINDPHEYLVQLKFQPSLYDNESTDAPPVEVWINLNRFGKPEMNTLRVFTVENENTCFMPLPDKASDMKISSQLIGDVLKAPEAELEETSPDATEQTIESLLNETSEKYTKLKGQPGLETFLERSRLDFSGKVKPHIHETLRLQLSGKTVNYQYISTNYRRDLEFVYHGKLLQFSSIEGGSLGGRSSEVVLVGHDFDRDSLKELIEDSVAFINQL</sequence>
<dbReference type="InterPro" id="IPR048401">
    <property type="entry name" value="SLS1_C"/>
</dbReference>
<dbReference type="InterPro" id="IPR048748">
    <property type="entry name" value="SLS1_KH2"/>
</dbReference>
<dbReference type="EMBL" id="GL996528">
    <property type="protein sequence ID" value="EGV60193.1"/>
    <property type="molecule type" value="Genomic_DNA"/>
</dbReference>
<evidence type="ECO:0000259" key="4">
    <source>
        <dbReference type="Pfam" id="PF20778"/>
    </source>
</evidence>
<evidence type="ECO:0000259" key="3">
    <source>
        <dbReference type="Pfam" id="PF20777"/>
    </source>
</evidence>